<protein>
    <submittedName>
        <fullName evidence="1">Uncharacterized protein</fullName>
    </submittedName>
</protein>
<dbReference type="GO" id="GO:0004252">
    <property type="term" value="F:serine-type endopeptidase activity"/>
    <property type="evidence" value="ECO:0007669"/>
    <property type="project" value="InterPro"/>
</dbReference>
<dbReference type="AlphaFoldDB" id="A0A835LJI6"/>
<dbReference type="InterPro" id="IPR036852">
    <property type="entry name" value="Peptidase_S8/S53_dom_sf"/>
</dbReference>
<evidence type="ECO:0000313" key="1">
    <source>
        <dbReference type="EMBL" id="KAF9597938.1"/>
    </source>
</evidence>
<keyword evidence="2" id="KW-1185">Reference proteome</keyword>
<gene>
    <name evidence="1" type="ORF">IFM89_022756</name>
</gene>
<dbReference type="OrthoDB" id="10256524at2759"/>
<name>A0A835LJI6_9MAGN</name>
<dbReference type="Proteomes" id="UP000631114">
    <property type="component" value="Unassembled WGS sequence"/>
</dbReference>
<proteinExistence type="predicted"/>
<reference evidence="1 2" key="1">
    <citation type="submission" date="2020-10" db="EMBL/GenBank/DDBJ databases">
        <title>The Coptis chinensis genome and diversification of protoberbering-type alkaloids.</title>
        <authorList>
            <person name="Wang B."/>
            <person name="Shu S."/>
            <person name="Song C."/>
            <person name="Liu Y."/>
        </authorList>
    </citation>
    <scope>NUCLEOTIDE SEQUENCE [LARGE SCALE GENOMIC DNA]</scope>
    <source>
        <strain evidence="1">HL-2020</strain>
        <tissue evidence="1">Leaf</tissue>
    </source>
</reference>
<accession>A0A835LJI6</accession>
<comment type="caution">
    <text evidence="1">The sequence shown here is derived from an EMBL/GenBank/DDBJ whole genome shotgun (WGS) entry which is preliminary data.</text>
</comment>
<dbReference type="EMBL" id="JADFTS010000007">
    <property type="protein sequence ID" value="KAF9597938.1"/>
    <property type="molecule type" value="Genomic_DNA"/>
</dbReference>
<dbReference type="SUPFAM" id="SSF52743">
    <property type="entry name" value="Subtilisin-like"/>
    <property type="match status" value="1"/>
</dbReference>
<evidence type="ECO:0000313" key="2">
    <source>
        <dbReference type="Proteomes" id="UP000631114"/>
    </source>
</evidence>
<dbReference type="Gene3D" id="3.40.50.200">
    <property type="entry name" value="Peptidase S8/S53 domain"/>
    <property type="match status" value="1"/>
</dbReference>
<dbReference type="GO" id="GO:0006508">
    <property type="term" value="P:proteolysis"/>
    <property type="evidence" value="ECO:0007669"/>
    <property type="project" value="InterPro"/>
</dbReference>
<sequence length="154" mass="16715">MCGGFLLTHNDSKCGKLADFIPLTNYRIEWKYGIVSKLDACSFVPNVVDKGNILSIVKDSFPHVTHVVGIATVFHPKEPLLNGIAQGAHVISCKIGDSRLGSMETGTGLTRALIAVVEVLIQTSDAELEMRGRWSAGQKIICKGAKLTRIAIFY</sequence>
<organism evidence="1 2">
    <name type="scientific">Coptis chinensis</name>
    <dbReference type="NCBI Taxonomy" id="261450"/>
    <lineage>
        <taxon>Eukaryota</taxon>
        <taxon>Viridiplantae</taxon>
        <taxon>Streptophyta</taxon>
        <taxon>Embryophyta</taxon>
        <taxon>Tracheophyta</taxon>
        <taxon>Spermatophyta</taxon>
        <taxon>Magnoliopsida</taxon>
        <taxon>Ranunculales</taxon>
        <taxon>Ranunculaceae</taxon>
        <taxon>Coptidoideae</taxon>
        <taxon>Coptis</taxon>
    </lineage>
</organism>